<proteinExistence type="predicted"/>
<reference evidence="4 5" key="1">
    <citation type="submission" date="2014-07" db="EMBL/GenBank/DDBJ databases">
        <title>Draft genome of Clostridium celerecrescens 152B isolated from sediments associated with methane hydrate from Krishna Godavari basin.</title>
        <authorList>
            <person name="Honkalas V.S."/>
            <person name="Dabir A.P."/>
            <person name="Arora P."/>
            <person name="Dhakephalkar P.K."/>
        </authorList>
    </citation>
    <scope>NUCLEOTIDE SEQUENCE [LARGE SCALE GENOMIC DNA]</scope>
    <source>
        <strain evidence="4 5">152B</strain>
    </source>
</reference>
<keyword evidence="2" id="KW-1133">Transmembrane helix</keyword>
<organism evidence="4 5">
    <name type="scientific">Lacrimispora celerecrescens</name>
    <dbReference type="NCBI Taxonomy" id="29354"/>
    <lineage>
        <taxon>Bacteria</taxon>
        <taxon>Bacillati</taxon>
        <taxon>Bacillota</taxon>
        <taxon>Clostridia</taxon>
        <taxon>Lachnospirales</taxon>
        <taxon>Lachnospiraceae</taxon>
        <taxon>Lacrimispora</taxon>
    </lineage>
</organism>
<evidence type="ECO:0000256" key="2">
    <source>
        <dbReference type="SAM" id="Phobius"/>
    </source>
</evidence>
<sequence length="266" mass="29472">MNRKKTLISWLICSLMFLFVCFPVWADDNNLGEGAVPKKNGQTDIMAGVVVDYMGKLRFLVLDRDLNKPITGASVEIFIPSLNRYVLFGLTDSKGLYELDVAYNMNSSVADSDQFIKNDGEDYTFQGTLVYLNDNNIQYRVYKAEWLPYPYEGNYLVKGDKVPETIIVKLYQKETKPNEPSSGGNSSGGKSPGVTPVNTPPTDTPPSLNNAEGTGTSGIPKTGVEGTYPYWAFGLVFFLLAGGTIRKLSKLDNKSKEKRRDSDDTI</sequence>
<evidence type="ECO:0000313" key="4">
    <source>
        <dbReference type="EMBL" id="KEZ87635.1"/>
    </source>
</evidence>
<feature type="transmembrane region" description="Helical" evidence="2">
    <location>
        <begin position="228"/>
        <end position="249"/>
    </location>
</feature>
<evidence type="ECO:0000256" key="3">
    <source>
        <dbReference type="SAM" id="SignalP"/>
    </source>
</evidence>
<dbReference type="Proteomes" id="UP000028525">
    <property type="component" value="Unassembled WGS sequence"/>
</dbReference>
<dbReference type="RefSeq" id="WP_038284156.1">
    <property type="nucleotide sequence ID" value="NZ_JPME01000031.1"/>
</dbReference>
<dbReference type="EMBL" id="JPME01000031">
    <property type="protein sequence ID" value="KEZ87635.1"/>
    <property type="molecule type" value="Genomic_DNA"/>
</dbReference>
<feature type="region of interest" description="Disordered" evidence="1">
    <location>
        <begin position="173"/>
        <end position="220"/>
    </location>
</feature>
<protein>
    <submittedName>
        <fullName evidence="4">Uncharacterized protein</fullName>
    </submittedName>
</protein>
<accession>A0A084JFA1</accession>
<gene>
    <name evidence="4" type="ORF">IO98_20720</name>
</gene>
<dbReference type="AlphaFoldDB" id="A0A084JFA1"/>
<name>A0A084JFA1_9FIRM</name>
<comment type="caution">
    <text evidence="4">The sequence shown here is derived from an EMBL/GenBank/DDBJ whole genome shotgun (WGS) entry which is preliminary data.</text>
</comment>
<evidence type="ECO:0000256" key="1">
    <source>
        <dbReference type="SAM" id="MobiDB-lite"/>
    </source>
</evidence>
<keyword evidence="5" id="KW-1185">Reference proteome</keyword>
<keyword evidence="2" id="KW-0812">Transmembrane</keyword>
<dbReference type="STRING" id="29354.IO98_20720"/>
<feature type="signal peptide" evidence="3">
    <location>
        <begin position="1"/>
        <end position="26"/>
    </location>
</feature>
<evidence type="ECO:0000313" key="5">
    <source>
        <dbReference type="Proteomes" id="UP000028525"/>
    </source>
</evidence>
<feature type="compositionally biased region" description="Polar residues" evidence="1">
    <location>
        <begin position="207"/>
        <end position="219"/>
    </location>
</feature>
<keyword evidence="2" id="KW-0472">Membrane</keyword>
<feature type="chain" id="PRO_5001777166" evidence="3">
    <location>
        <begin position="27"/>
        <end position="266"/>
    </location>
</feature>
<keyword evidence="3" id="KW-0732">Signal</keyword>
<dbReference type="OrthoDB" id="2038566at2"/>